<dbReference type="Proteomes" id="UP000315226">
    <property type="component" value="Unassembled WGS sequence"/>
</dbReference>
<feature type="compositionally biased region" description="Polar residues" evidence="1">
    <location>
        <begin position="107"/>
        <end position="131"/>
    </location>
</feature>
<evidence type="ECO:0000256" key="1">
    <source>
        <dbReference type="SAM" id="MobiDB-lite"/>
    </source>
</evidence>
<feature type="region of interest" description="Disordered" evidence="1">
    <location>
        <begin position="70"/>
        <end position="131"/>
    </location>
</feature>
<keyword evidence="2" id="KW-1133">Transmembrane helix</keyword>
<sequence length="131" mass="13477">MRSSFKLHAGMQLALSGVGLLAAVLAAVPLLPPFADEWLLLGIGLALLVPLHLATLFRSIAVELSNRGFAGNKANQVSGPAPPRPRTARGRGPRRGFPGPPERCGTTRASSDSSPCAGTTPRSTPSTLTAG</sequence>
<keyword evidence="4" id="KW-1185">Reference proteome</keyword>
<gene>
    <name evidence="3" type="ORF">SGA01_30330</name>
</gene>
<keyword evidence="2" id="KW-0472">Membrane</keyword>
<reference evidence="3 4" key="1">
    <citation type="submission" date="2019-06" db="EMBL/GenBank/DDBJ databases">
        <title>Whole genome shotgun sequence of Streptomyces gardneri NBRC 12865.</title>
        <authorList>
            <person name="Hosoyama A."/>
            <person name="Uohara A."/>
            <person name="Ohji S."/>
            <person name="Ichikawa N."/>
        </authorList>
    </citation>
    <scope>NUCLEOTIDE SEQUENCE [LARGE SCALE GENOMIC DNA]</scope>
    <source>
        <strain evidence="3 4">NBRC 12865</strain>
    </source>
</reference>
<feature type="transmembrane region" description="Helical" evidence="2">
    <location>
        <begin position="38"/>
        <end position="57"/>
    </location>
</feature>
<proteinExistence type="predicted"/>
<evidence type="ECO:0000313" key="4">
    <source>
        <dbReference type="Proteomes" id="UP000315226"/>
    </source>
</evidence>
<name>A0A4Y3RKG7_9ACTN</name>
<dbReference type="EMBL" id="BJMN01000019">
    <property type="protein sequence ID" value="GEB57428.1"/>
    <property type="molecule type" value="Genomic_DNA"/>
</dbReference>
<keyword evidence="2" id="KW-0812">Transmembrane</keyword>
<accession>A0A4Y3RKG7</accession>
<evidence type="ECO:0000313" key="3">
    <source>
        <dbReference type="EMBL" id="GEB57428.1"/>
    </source>
</evidence>
<dbReference type="AlphaFoldDB" id="A0A4Y3RKG7"/>
<feature type="transmembrane region" description="Helical" evidence="2">
    <location>
        <begin position="12"/>
        <end position="32"/>
    </location>
</feature>
<organism evidence="3 4">
    <name type="scientific">Streptomyces gardneri</name>
    <dbReference type="NCBI Taxonomy" id="66892"/>
    <lineage>
        <taxon>Bacteria</taxon>
        <taxon>Bacillati</taxon>
        <taxon>Actinomycetota</taxon>
        <taxon>Actinomycetes</taxon>
        <taxon>Kitasatosporales</taxon>
        <taxon>Streptomycetaceae</taxon>
        <taxon>Streptomyces</taxon>
    </lineage>
</organism>
<evidence type="ECO:0000256" key="2">
    <source>
        <dbReference type="SAM" id="Phobius"/>
    </source>
</evidence>
<comment type="caution">
    <text evidence="3">The sequence shown here is derived from an EMBL/GenBank/DDBJ whole genome shotgun (WGS) entry which is preliminary data.</text>
</comment>
<protein>
    <submittedName>
        <fullName evidence="3">Uncharacterized protein</fullName>
    </submittedName>
</protein>